<dbReference type="EMBL" id="JAWDJX010000028">
    <property type="protein sequence ID" value="KAK3051055.1"/>
    <property type="molecule type" value="Genomic_DNA"/>
</dbReference>
<dbReference type="AlphaFoldDB" id="A0AAJ0DBT6"/>
<feature type="region of interest" description="Disordered" evidence="1">
    <location>
        <begin position="351"/>
        <end position="402"/>
    </location>
</feature>
<accession>A0AAJ0DBT6</accession>
<evidence type="ECO:0000313" key="2">
    <source>
        <dbReference type="EMBL" id="KAK3051055.1"/>
    </source>
</evidence>
<dbReference type="Proteomes" id="UP001271007">
    <property type="component" value="Unassembled WGS sequence"/>
</dbReference>
<evidence type="ECO:0000313" key="3">
    <source>
        <dbReference type="Proteomes" id="UP001271007"/>
    </source>
</evidence>
<feature type="compositionally biased region" description="Polar residues" evidence="1">
    <location>
        <begin position="423"/>
        <end position="442"/>
    </location>
</feature>
<proteinExistence type="predicted"/>
<keyword evidence="3" id="KW-1185">Reference proteome</keyword>
<gene>
    <name evidence="2" type="ORF">LTR09_007805</name>
</gene>
<protein>
    <submittedName>
        <fullName evidence="2">Uncharacterized protein</fullName>
    </submittedName>
</protein>
<evidence type="ECO:0000256" key="1">
    <source>
        <dbReference type="SAM" id="MobiDB-lite"/>
    </source>
</evidence>
<sequence length="562" mass="61985">MLVAIEAFLDLQPSASDPSPGLLSSLGEFVQGIGTRVVTVTISSLVEDMLSAYAEAIRNIPGGFSWAAGNLEALVHDFVTTRECFIYESRRKPAVGATFEAGPFGAALNVHIHYMSCLPTIDFNGLRNVTREGEQFVLRPVVSDAGTIATSVTTKFYLGPGEKPHGWLHWTAATQCFRGEVPSREASVYGSERLEAYTMPLELTARVTRSFPANTSMEQVFRCAMPLTVKRRPTACASDPEPVTSPPFARTAGSQRVNGDVLARAPVLRSSLRCSGRLEPPPPSPNDYTGKENESMDLKQLHMLLERKAQSPRRHSPLRLNSLTLAILHDATALTDPPMSVRNMEVRTLHGVQYDDDPSSDKENDGGRDSVKEDGHLERHDSFMSVNRAERKHRPKFDDGEHVRKALQSIDLDASKLTWRSAGPTSNGKERTLQTVDMGSTHISRRGTFESRSGSENADSDGVASPPARNITPPVSSFLGSPSPRKNWASGQEQRELRLRELCLQSENDLRGTWAGHAEGSKDAVKEKAPLSTDEWQAAIQRNFKEFEGIRWRALRIAMRRG</sequence>
<feature type="region of interest" description="Disordered" evidence="1">
    <location>
        <begin position="418"/>
        <end position="492"/>
    </location>
</feature>
<feature type="compositionally biased region" description="Basic and acidic residues" evidence="1">
    <location>
        <begin position="359"/>
        <end position="382"/>
    </location>
</feature>
<comment type="caution">
    <text evidence="2">The sequence shown here is derived from an EMBL/GenBank/DDBJ whole genome shotgun (WGS) entry which is preliminary data.</text>
</comment>
<reference evidence="2" key="1">
    <citation type="submission" date="2023-04" db="EMBL/GenBank/DDBJ databases">
        <title>Black Yeasts Isolated from many extreme environments.</title>
        <authorList>
            <person name="Coleine C."/>
            <person name="Stajich J.E."/>
            <person name="Selbmann L."/>
        </authorList>
    </citation>
    <scope>NUCLEOTIDE SEQUENCE</scope>
    <source>
        <strain evidence="2">CCFEE 5312</strain>
    </source>
</reference>
<feature type="region of interest" description="Disordered" evidence="1">
    <location>
        <begin position="272"/>
        <end position="292"/>
    </location>
</feature>
<name>A0AAJ0DBT6_9PEZI</name>
<organism evidence="2 3">
    <name type="scientific">Extremus antarcticus</name>
    <dbReference type="NCBI Taxonomy" id="702011"/>
    <lineage>
        <taxon>Eukaryota</taxon>
        <taxon>Fungi</taxon>
        <taxon>Dikarya</taxon>
        <taxon>Ascomycota</taxon>
        <taxon>Pezizomycotina</taxon>
        <taxon>Dothideomycetes</taxon>
        <taxon>Dothideomycetidae</taxon>
        <taxon>Mycosphaerellales</taxon>
        <taxon>Extremaceae</taxon>
        <taxon>Extremus</taxon>
    </lineage>
</organism>